<dbReference type="EMBL" id="VJVV01000002">
    <property type="protein sequence ID" value="TRO83335.1"/>
    <property type="molecule type" value="Genomic_DNA"/>
</dbReference>
<keyword evidence="1" id="KW-0812">Transmembrane</keyword>
<protein>
    <submittedName>
        <fullName evidence="4">Flocculation-associated PEP-CTERM protein PepA</fullName>
    </submittedName>
</protein>
<keyword evidence="1" id="KW-0472">Membrane</keyword>
<organism evidence="4 5">
    <name type="scientific">Trichloromonas acetexigens</name>
    <dbReference type="NCBI Taxonomy" id="38815"/>
    <lineage>
        <taxon>Bacteria</taxon>
        <taxon>Pseudomonadati</taxon>
        <taxon>Thermodesulfobacteriota</taxon>
        <taxon>Desulfuromonadia</taxon>
        <taxon>Desulfuromonadales</taxon>
        <taxon>Trichloromonadaceae</taxon>
        <taxon>Trichloromonas</taxon>
    </lineage>
</organism>
<dbReference type="Pfam" id="PF07589">
    <property type="entry name" value="PEP-CTERM"/>
    <property type="match status" value="1"/>
</dbReference>
<feature type="signal peptide" evidence="2">
    <location>
        <begin position="1"/>
        <end position="22"/>
    </location>
</feature>
<keyword evidence="5" id="KW-1185">Reference proteome</keyword>
<dbReference type="Proteomes" id="UP000317155">
    <property type="component" value="Unassembled WGS sequence"/>
</dbReference>
<dbReference type="OrthoDB" id="6085013at2"/>
<dbReference type="NCBIfam" id="TIGR02595">
    <property type="entry name" value="PEP_CTERM"/>
    <property type="match status" value="1"/>
</dbReference>
<evidence type="ECO:0000259" key="3">
    <source>
        <dbReference type="Pfam" id="PF07589"/>
    </source>
</evidence>
<reference evidence="4 5" key="1">
    <citation type="submission" date="2019-07" db="EMBL/GenBank/DDBJ databases">
        <title>Insights of Desulfuromonas acetexigens electromicrobiology.</title>
        <authorList>
            <person name="Katuri K."/>
            <person name="Sapireddy V."/>
            <person name="Shaw D.R."/>
            <person name="Saikaly P."/>
        </authorList>
    </citation>
    <scope>NUCLEOTIDE SEQUENCE [LARGE SCALE GENOMIC DNA]</scope>
    <source>
        <strain evidence="4 5">2873</strain>
    </source>
</reference>
<proteinExistence type="predicted"/>
<feature type="transmembrane region" description="Helical" evidence="1">
    <location>
        <begin position="292"/>
        <end position="310"/>
    </location>
</feature>
<dbReference type="RefSeq" id="WP_092056242.1">
    <property type="nucleotide sequence ID" value="NZ_FOJJ01000012.1"/>
</dbReference>
<gene>
    <name evidence="4" type="primary">pepA</name>
    <name evidence="4" type="ORF">FL622_04425</name>
</gene>
<evidence type="ECO:0000256" key="2">
    <source>
        <dbReference type="SAM" id="SignalP"/>
    </source>
</evidence>
<dbReference type="InterPro" id="IPR013424">
    <property type="entry name" value="Ice-binding_C"/>
</dbReference>
<feature type="domain" description="Ice-binding protein C-terminal" evidence="3">
    <location>
        <begin position="288"/>
        <end position="307"/>
    </location>
</feature>
<evidence type="ECO:0000313" key="4">
    <source>
        <dbReference type="EMBL" id="TRO83335.1"/>
    </source>
</evidence>
<evidence type="ECO:0000313" key="5">
    <source>
        <dbReference type="Proteomes" id="UP000317155"/>
    </source>
</evidence>
<feature type="chain" id="PRO_5022061599" evidence="2">
    <location>
        <begin position="23"/>
        <end position="314"/>
    </location>
</feature>
<accession>A0A550JJF2</accession>
<name>A0A550JJF2_9BACT</name>
<dbReference type="NCBIfam" id="NF033554">
    <property type="entry name" value="floc_PepA"/>
    <property type="match status" value="1"/>
</dbReference>
<keyword evidence="2" id="KW-0732">Signal</keyword>
<comment type="caution">
    <text evidence="4">The sequence shown here is derived from an EMBL/GenBank/DDBJ whole genome shotgun (WGS) entry which is preliminary data.</text>
</comment>
<dbReference type="AlphaFoldDB" id="A0A550JJF2"/>
<sequence length="314" mass="33051">MKKKLLALVVMALLLAPVGAMATSLLSFNDTSLGWIDVGSWDWNVGNALAVGAVPLSDDINNPTPFTLYYQAALSNFQDADGNTIGGTGLSVDYEITVQAGFSELGYRTDTFGLGVLPILSNANFSLDPGAPVNFLNIYYDEAQNSDNLSGTGFGDGTLLMSGVIDVSTGSFTVYIDANQDGIMDTSLLDRFGPDNYSGLESLAGNGSATIEAMIDGSTVNGAYIDISTYPLDFYLDMFFNSSTIAPFLQQNPSAEVVGIPVNIGDINGFTGPDFLFQADGNSSFTVVPEPSTVILLGLGLLGAGGLGYLRRKR</sequence>
<keyword evidence="1" id="KW-1133">Transmembrane helix</keyword>
<evidence type="ECO:0000256" key="1">
    <source>
        <dbReference type="SAM" id="Phobius"/>
    </source>
</evidence>